<dbReference type="RefSeq" id="WP_397022888.1">
    <property type="nucleotide sequence ID" value="NZ_JBITMB010000005.1"/>
</dbReference>
<sequence length="142" mass="15755">MTVEPPQPPPTEVLLDWNARTGVSRTTLTTHVWTAPPLRRDSPIHDKTFGALRDLNADLARFLPWYSHPRLAVPALTPPTTSETSWDFALLDPFVEDFMNAAQGRPVVADFAAIPSWMFVTPEPVPVAEDPDEASPARTRAE</sequence>
<gene>
    <name evidence="1" type="ORF">ACIBP5_23205</name>
</gene>
<comment type="caution">
    <text evidence="1">The sequence shown here is derived from an EMBL/GenBank/DDBJ whole genome shotgun (WGS) entry which is preliminary data.</text>
</comment>
<evidence type="ECO:0000313" key="1">
    <source>
        <dbReference type="EMBL" id="MFI7442887.1"/>
    </source>
</evidence>
<accession>A0ABW8A8Q4</accession>
<organism evidence="1 2">
    <name type="scientific">Nonomuraea indica</name>
    <dbReference type="NCBI Taxonomy" id="1581193"/>
    <lineage>
        <taxon>Bacteria</taxon>
        <taxon>Bacillati</taxon>
        <taxon>Actinomycetota</taxon>
        <taxon>Actinomycetes</taxon>
        <taxon>Streptosporangiales</taxon>
        <taxon>Streptosporangiaceae</taxon>
        <taxon>Nonomuraea</taxon>
    </lineage>
</organism>
<reference evidence="1 2" key="1">
    <citation type="submission" date="2024-10" db="EMBL/GenBank/DDBJ databases">
        <title>The Natural Products Discovery Center: Release of the First 8490 Sequenced Strains for Exploring Actinobacteria Biosynthetic Diversity.</title>
        <authorList>
            <person name="Kalkreuter E."/>
            <person name="Kautsar S.A."/>
            <person name="Yang D."/>
            <person name="Bader C.D."/>
            <person name="Teijaro C.N."/>
            <person name="Fluegel L."/>
            <person name="Davis C.M."/>
            <person name="Simpson J.R."/>
            <person name="Lauterbach L."/>
            <person name="Steele A.D."/>
            <person name="Gui C."/>
            <person name="Meng S."/>
            <person name="Li G."/>
            <person name="Viehrig K."/>
            <person name="Ye F."/>
            <person name="Su P."/>
            <person name="Kiefer A.F."/>
            <person name="Nichols A."/>
            <person name="Cepeda A.J."/>
            <person name="Yan W."/>
            <person name="Fan B."/>
            <person name="Jiang Y."/>
            <person name="Adhikari A."/>
            <person name="Zheng C.-J."/>
            <person name="Schuster L."/>
            <person name="Cowan T.M."/>
            <person name="Smanski M.J."/>
            <person name="Chevrette M.G."/>
            <person name="De Carvalho L.P.S."/>
            <person name="Shen B."/>
        </authorList>
    </citation>
    <scope>NUCLEOTIDE SEQUENCE [LARGE SCALE GENOMIC DNA]</scope>
    <source>
        <strain evidence="1 2">NPDC049503</strain>
    </source>
</reference>
<name>A0ABW8A8Q4_9ACTN</name>
<keyword evidence="2" id="KW-1185">Reference proteome</keyword>
<protein>
    <submittedName>
        <fullName evidence="1">Uncharacterized protein</fullName>
    </submittedName>
</protein>
<evidence type="ECO:0000313" key="2">
    <source>
        <dbReference type="Proteomes" id="UP001612928"/>
    </source>
</evidence>
<dbReference type="EMBL" id="JBITMB010000005">
    <property type="protein sequence ID" value="MFI7442887.1"/>
    <property type="molecule type" value="Genomic_DNA"/>
</dbReference>
<proteinExistence type="predicted"/>
<dbReference type="Proteomes" id="UP001612928">
    <property type="component" value="Unassembled WGS sequence"/>
</dbReference>